<dbReference type="STRING" id="589385.SAMN05421504_101751"/>
<dbReference type="Gene3D" id="3.40.50.970">
    <property type="match status" value="1"/>
</dbReference>
<dbReference type="OrthoDB" id="9785953at2"/>
<evidence type="ECO:0000313" key="4">
    <source>
        <dbReference type="Proteomes" id="UP000199515"/>
    </source>
</evidence>
<proteinExistence type="predicted"/>
<dbReference type="SUPFAM" id="SSF52518">
    <property type="entry name" value="Thiamin diphosphate-binding fold (THDP-binding)"/>
    <property type="match status" value="1"/>
</dbReference>
<keyword evidence="1" id="KW-0210">Decarboxylase</keyword>
<dbReference type="PANTHER" id="PTHR42818:SF1">
    <property type="entry name" value="SULFOPYRUVATE DECARBOXYLASE"/>
    <property type="match status" value="1"/>
</dbReference>
<gene>
    <name evidence="3" type="ORF">SAMN05421504_101751</name>
</gene>
<dbReference type="Proteomes" id="UP000199515">
    <property type="component" value="Unassembled WGS sequence"/>
</dbReference>
<evidence type="ECO:0000313" key="3">
    <source>
        <dbReference type="EMBL" id="SDW49819.1"/>
    </source>
</evidence>
<evidence type="ECO:0000256" key="1">
    <source>
        <dbReference type="ARBA" id="ARBA00022793"/>
    </source>
</evidence>
<dbReference type="RefSeq" id="WP_091286548.1">
    <property type="nucleotide sequence ID" value="NZ_FNON01000001.1"/>
</dbReference>
<keyword evidence="3" id="KW-0670">Pyruvate</keyword>
<accession>A0A1H2U2K7</accession>
<dbReference type="GO" id="GO:0016831">
    <property type="term" value="F:carboxy-lyase activity"/>
    <property type="evidence" value="ECO:0007669"/>
    <property type="project" value="UniProtKB-KW"/>
</dbReference>
<protein>
    <submittedName>
        <fullName evidence="3">Phosphonopyruvate decarboxylase</fullName>
    </submittedName>
</protein>
<dbReference type="GO" id="GO:0000287">
    <property type="term" value="F:magnesium ion binding"/>
    <property type="evidence" value="ECO:0007669"/>
    <property type="project" value="UniProtKB-ARBA"/>
</dbReference>
<keyword evidence="2" id="KW-0456">Lyase</keyword>
<keyword evidence="4" id="KW-1185">Reference proteome</keyword>
<dbReference type="InterPro" id="IPR029061">
    <property type="entry name" value="THDP-binding"/>
</dbReference>
<evidence type="ECO:0000256" key="2">
    <source>
        <dbReference type="ARBA" id="ARBA00023239"/>
    </source>
</evidence>
<dbReference type="PANTHER" id="PTHR42818">
    <property type="entry name" value="SULFOPYRUVATE DECARBOXYLASE SUBUNIT ALPHA"/>
    <property type="match status" value="1"/>
</dbReference>
<sequence>MSEEEPLPTPSYATTVLGPERVVADAFAARDLGPYLATPCGVLAPLLRELGQSVITVPREETAVGLAAGAALGGRRPVVLMQNSGFGASVNGIASLIRPYEIPILLVISLRGVAPDHTSENLVMGKATEPILDLLGVPHRTLRQDRLAEHLGWAADTLATRRGAVALLVPPDLFGWSPA</sequence>
<dbReference type="InterPro" id="IPR051818">
    <property type="entry name" value="TPP_dependent_decarboxylase"/>
</dbReference>
<dbReference type="AlphaFoldDB" id="A0A1H2U2K7"/>
<dbReference type="EMBL" id="FNON01000001">
    <property type="protein sequence ID" value="SDW49819.1"/>
    <property type="molecule type" value="Genomic_DNA"/>
</dbReference>
<organism evidence="3 4">
    <name type="scientific">Amycolatopsis xylanica</name>
    <dbReference type="NCBI Taxonomy" id="589385"/>
    <lineage>
        <taxon>Bacteria</taxon>
        <taxon>Bacillati</taxon>
        <taxon>Actinomycetota</taxon>
        <taxon>Actinomycetes</taxon>
        <taxon>Pseudonocardiales</taxon>
        <taxon>Pseudonocardiaceae</taxon>
        <taxon>Amycolatopsis</taxon>
    </lineage>
</organism>
<name>A0A1H2U2K7_9PSEU</name>
<reference evidence="3 4" key="1">
    <citation type="submission" date="2016-10" db="EMBL/GenBank/DDBJ databases">
        <authorList>
            <person name="de Groot N.N."/>
        </authorList>
    </citation>
    <scope>NUCLEOTIDE SEQUENCE [LARGE SCALE GENOMIC DNA]</scope>
    <source>
        <strain evidence="3 4">CPCC 202699</strain>
    </source>
</reference>